<dbReference type="Proteomes" id="UP000193986">
    <property type="component" value="Unassembled WGS sequence"/>
</dbReference>
<sequence length="121" mass="13281">MSCKVEYDDARNYFCPRNFSLRLAKCPRTQLPVSYCDIGDPEGIPVLNIVPSACSRWVAAIQDPLCRLYGIRMIAIDRPGCGVTPAVPISQRIQLSAQMAVSVLEHIGVKPRHILVTSAGI</sequence>
<evidence type="ECO:0008006" key="3">
    <source>
        <dbReference type="Google" id="ProtNLM"/>
    </source>
</evidence>
<dbReference type="OrthoDB" id="294702at2759"/>
<name>A0A1Y2BNH2_9TREE</name>
<keyword evidence="2" id="KW-1185">Reference proteome</keyword>
<dbReference type="STRING" id="71784.A0A1Y2BNH2"/>
<dbReference type="InterPro" id="IPR029058">
    <property type="entry name" value="AB_hydrolase_fold"/>
</dbReference>
<protein>
    <recommendedName>
        <fullName evidence="3">AB hydrolase-1 domain-containing protein</fullName>
    </recommendedName>
</protein>
<proteinExistence type="predicted"/>
<comment type="caution">
    <text evidence="1">The sequence shown here is derived from an EMBL/GenBank/DDBJ whole genome shotgun (WGS) entry which is preliminary data.</text>
</comment>
<organism evidence="1 2">
    <name type="scientific">Naematelia encephala</name>
    <dbReference type="NCBI Taxonomy" id="71784"/>
    <lineage>
        <taxon>Eukaryota</taxon>
        <taxon>Fungi</taxon>
        <taxon>Dikarya</taxon>
        <taxon>Basidiomycota</taxon>
        <taxon>Agaricomycotina</taxon>
        <taxon>Tremellomycetes</taxon>
        <taxon>Tremellales</taxon>
        <taxon>Naemateliaceae</taxon>
        <taxon>Naematelia</taxon>
    </lineage>
</organism>
<gene>
    <name evidence="1" type="ORF">BCR39DRAFT_511644</name>
</gene>
<dbReference type="Gene3D" id="3.40.50.1820">
    <property type="entry name" value="alpha/beta hydrolase"/>
    <property type="match status" value="1"/>
</dbReference>
<evidence type="ECO:0000313" key="2">
    <source>
        <dbReference type="Proteomes" id="UP000193986"/>
    </source>
</evidence>
<accession>A0A1Y2BNH2</accession>
<dbReference type="InParanoid" id="A0A1Y2BNH2"/>
<dbReference type="SUPFAM" id="SSF53474">
    <property type="entry name" value="alpha/beta-Hydrolases"/>
    <property type="match status" value="1"/>
</dbReference>
<dbReference type="AlphaFoldDB" id="A0A1Y2BNH2"/>
<reference evidence="1 2" key="1">
    <citation type="submission" date="2016-07" db="EMBL/GenBank/DDBJ databases">
        <title>Pervasive Adenine N6-methylation of Active Genes in Fungi.</title>
        <authorList>
            <consortium name="DOE Joint Genome Institute"/>
            <person name="Mondo S.J."/>
            <person name="Dannebaum R.O."/>
            <person name="Kuo R.C."/>
            <person name="Labutti K."/>
            <person name="Haridas S."/>
            <person name="Kuo A."/>
            <person name="Salamov A."/>
            <person name="Ahrendt S.R."/>
            <person name="Lipzen A."/>
            <person name="Sullivan W."/>
            <person name="Andreopoulos W.B."/>
            <person name="Clum A."/>
            <person name="Lindquist E."/>
            <person name="Daum C."/>
            <person name="Ramamoorthy G.K."/>
            <person name="Gryganskyi A."/>
            <person name="Culley D."/>
            <person name="Magnuson J.K."/>
            <person name="James T.Y."/>
            <person name="O'Malley M.A."/>
            <person name="Stajich J.E."/>
            <person name="Spatafora J.W."/>
            <person name="Visel A."/>
            <person name="Grigoriev I.V."/>
        </authorList>
    </citation>
    <scope>NUCLEOTIDE SEQUENCE [LARGE SCALE GENOMIC DNA]</scope>
    <source>
        <strain evidence="1 2">68-887.2</strain>
    </source>
</reference>
<evidence type="ECO:0000313" key="1">
    <source>
        <dbReference type="EMBL" id="ORY35705.1"/>
    </source>
</evidence>
<dbReference type="EMBL" id="MCFC01000001">
    <property type="protein sequence ID" value="ORY35705.1"/>
    <property type="molecule type" value="Genomic_DNA"/>
</dbReference>